<keyword evidence="1 3" id="KW-0812">Transmembrane</keyword>
<evidence type="ECO:0000256" key="1">
    <source>
        <dbReference type="SAM" id="Phobius"/>
    </source>
</evidence>
<feature type="transmembrane region" description="Helical" evidence="1">
    <location>
        <begin position="20"/>
        <end position="37"/>
    </location>
</feature>
<evidence type="ECO:0000259" key="2">
    <source>
        <dbReference type="SMART" id="SM00471"/>
    </source>
</evidence>
<dbReference type="SUPFAM" id="SSF109604">
    <property type="entry name" value="HD-domain/PDEase-like"/>
    <property type="match status" value="1"/>
</dbReference>
<evidence type="ECO:0000313" key="4">
    <source>
        <dbReference type="Proteomes" id="UP000031246"/>
    </source>
</evidence>
<dbReference type="Proteomes" id="UP000031246">
    <property type="component" value="Unassembled WGS sequence"/>
</dbReference>
<dbReference type="InterPro" id="IPR052722">
    <property type="entry name" value="PgpH_phosphodiesterase"/>
</dbReference>
<dbReference type="InterPro" id="IPR006675">
    <property type="entry name" value="HDIG_dom"/>
</dbReference>
<feature type="domain" description="HD/PDEase" evidence="2">
    <location>
        <begin position="480"/>
        <end position="637"/>
    </location>
</feature>
<dbReference type="Pfam" id="PF01966">
    <property type="entry name" value="HD"/>
    <property type="match status" value="1"/>
</dbReference>
<dbReference type="AlphaFoldDB" id="A0A0C1FUN5"/>
<dbReference type="Pfam" id="PF07698">
    <property type="entry name" value="7TM-7TMR_HD"/>
    <property type="match status" value="1"/>
</dbReference>
<reference evidence="3 4" key="1">
    <citation type="submission" date="2014-10" db="EMBL/GenBank/DDBJ databases">
        <title>Pedobacter Kyungheensis.</title>
        <authorList>
            <person name="Anderson B.M."/>
            <person name="Newman J.D."/>
        </authorList>
    </citation>
    <scope>NUCLEOTIDE SEQUENCE [LARGE SCALE GENOMIC DNA]</scope>
    <source>
        <strain evidence="3 4">KACC 16221</strain>
    </source>
</reference>
<protein>
    <submittedName>
        <fullName evidence="3">Transmembrane HD family protein</fullName>
    </submittedName>
</protein>
<proteinExistence type="predicted"/>
<organism evidence="3 4">
    <name type="scientific">Pedobacter kyungheensis</name>
    <dbReference type="NCBI Taxonomy" id="1069985"/>
    <lineage>
        <taxon>Bacteria</taxon>
        <taxon>Pseudomonadati</taxon>
        <taxon>Bacteroidota</taxon>
        <taxon>Sphingobacteriia</taxon>
        <taxon>Sphingobacteriales</taxon>
        <taxon>Sphingobacteriaceae</taxon>
        <taxon>Pedobacter</taxon>
    </lineage>
</organism>
<dbReference type="InterPro" id="IPR003607">
    <property type="entry name" value="HD/PDEase_dom"/>
</dbReference>
<dbReference type="InterPro" id="IPR006674">
    <property type="entry name" value="HD_domain"/>
</dbReference>
<dbReference type="InterPro" id="IPR011624">
    <property type="entry name" value="Metal-dep_PHydrolase_7TM_extra"/>
</dbReference>
<feature type="transmembrane region" description="Helical" evidence="1">
    <location>
        <begin position="352"/>
        <end position="368"/>
    </location>
</feature>
<keyword evidence="1" id="KW-0472">Membrane</keyword>
<dbReference type="NCBIfam" id="TIGR00277">
    <property type="entry name" value="HDIG"/>
    <property type="match status" value="1"/>
</dbReference>
<dbReference type="Pfam" id="PF07697">
    <property type="entry name" value="7TMR-HDED"/>
    <property type="match status" value="1"/>
</dbReference>
<dbReference type="CDD" id="cd00077">
    <property type="entry name" value="HDc"/>
    <property type="match status" value="1"/>
</dbReference>
<feature type="transmembrane region" description="Helical" evidence="1">
    <location>
        <begin position="306"/>
        <end position="324"/>
    </location>
</feature>
<keyword evidence="4" id="KW-1185">Reference proteome</keyword>
<feature type="transmembrane region" description="Helical" evidence="1">
    <location>
        <begin position="397"/>
        <end position="419"/>
    </location>
</feature>
<dbReference type="Gene3D" id="1.10.3210.10">
    <property type="entry name" value="Hypothetical protein af1432"/>
    <property type="match status" value="1"/>
</dbReference>
<evidence type="ECO:0000313" key="3">
    <source>
        <dbReference type="EMBL" id="KIA96617.1"/>
    </source>
</evidence>
<dbReference type="SMART" id="SM00471">
    <property type="entry name" value="HDc"/>
    <property type="match status" value="1"/>
</dbReference>
<dbReference type="EMBL" id="JSYN01000002">
    <property type="protein sequence ID" value="KIA96617.1"/>
    <property type="molecule type" value="Genomic_DNA"/>
</dbReference>
<comment type="caution">
    <text evidence="3">The sequence shown here is derived from an EMBL/GenBank/DDBJ whole genome shotgun (WGS) entry which is preliminary data.</text>
</comment>
<gene>
    <name evidence="3" type="ORF">OC25_02515</name>
</gene>
<sequence>MAKIKRNSHKILYRKYSSNLKYAMMIFTVFIITLFLPKQPRFRYEFEKNAVWKNKDLISPFSFAILKTSPQVSADKKNALKDILPVYQFDKEITANELDEFSNEFDIKWKSKQLDEKGREVYKSAAYKLLQSIYTKGIIGLNVKHQAGKKNYDFSLVENNVAQERNTQDVFTAETALNFFKANFKAPNPVMGDLVANLAIDHITPNIVFDERLTKTIQDNTISNISTTKGMVQKGELIVAKNDVIDEEIYQKLESYKATYDAQTKTIGSRALVYLGQVVLVGFILTILMSFLFLFRKDIFADNRQLSLILIVTTGMLLALTWAIKIEIPSLYYIPFCVVPIIIRILFDTRLALYLHMLVILIAGFFVANSFEFVFYQVTAGMVAIFSIKNFVKRERFLVSALFILLAYFVAFVGIALLREGSFREIEWINFIPFVFSVLLSLLAYPLIYLFERIFGITSDVALIELTNTNNKLLRELAFKAPGTFQHSLQVANLAEAAIFKIGGNSVLVRAGALYHDIGKVDNPQYFIENQNTAVSPHDKLPYEQSAQIIIQHVHKGIEILRRNQIPEAIIDFIRTHHGNTRVDYFYQSFLKNSPEKFVDENIFRYPGPIPFSKETGVLMLADSVEAASRSLKNPDAQNINDLVERIINYKLEQNQLDDCDLTLKDIETIKLIFKTMLMSIYHVRIDYQQLS</sequence>
<dbReference type="PANTHER" id="PTHR36442">
    <property type="entry name" value="CYCLIC-DI-AMP PHOSPHODIESTERASE PGPH"/>
    <property type="match status" value="1"/>
</dbReference>
<dbReference type="InterPro" id="IPR011621">
    <property type="entry name" value="Metal-dep_PHydrolase_7TM_intra"/>
</dbReference>
<accession>A0A0C1FUN5</accession>
<feature type="transmembrane region" description="Helical" evidence="1">
    <location>
        <begin position="330"/>
        <end position="347"/>
    </location>
</feature>
<feature type="transmembrane region" description="Helical" evidence="1">
    <location>
        <begin position="271"/>
        <end position="294"/>
    </location>
</feature>
<dbReference type="PANTHER" id="PTHR36442:SF1">
    <property type="entry name" value="CYCLIC-DI-AMP PHOSPHODIESTERASE PGPH"/>
    <property type="match status" value="1"/>
</dbReference>
<keyword evidence="1" id="KW-1133">Transmembrane helix</keyword>
<name>A0A0C1FUN5_9SPHI</name>
<feature type="transmembrane region" description="Helical" evidence="1">
    <location>
        <begin position="431"/>
        <end position="451"/>
    </location>
</feature>